<keyword evidence="2" id="KW-0479">Metal-binding</keyword>
<dbReference type="EC" id="6.3.5.13" evidence="2"/>
<dbReference type="InterPro" id="IPR013221">
    <property type="entry name" value="Mur_ligase_cen"/>
</dbReference>
<dbReference type="EMBL" id="AP014680">
    <property type="protein sequence ID" value="BAP86121.1"/>
    <property type="molecule type" value="Genomic_DNA"/>
</dbReference>
<reference evidence="5 6" key="1">
    <citation type="submission" date="2014-11" db="EMBL/GenBank/DDBJ databases">
        <title>Complete genome sequence and analysis of Lactobacillus hokkaidonensis LOOC260T.</title>
        <authorList>
            <person name="Tanizawa Y."/>
            <person name="Tohno M."/>
            <person name="Kaminuma E."/>
            <person name="Nakamura Y."/>
            <person name="Arita M."/>
        </authorList>
    </citation>
    <scope>NUCLEOTIDE SEQUENCE [LARGE SCALE GENOMIC DNA]</scope>
    <source>
        <strain evidence="5 6">LOOC260</strain>
    </source>
</reference>
<comment type="function">
    <text evidence="2">The lipid II isoglutaminyl synthase complex catalyzes the formation of alpha-D-isoglutamine in the cell wall lipid II stem peptide. The MurT subunit catalyzes the ATP-dependent amidation of D-glutamate residue of lipid II, converting it to an isoglutamine residue.</text>
</comment>
<dbReference type="Pfam" id="PF08245">
    <property type="entry name" value="Mur_ligase_M"/>
    <property type="match status" value="1"/>
</dbReference>
<keyword evidence="2" id="KW-0067">ATP-binding</keyword>
<comment type="subunit">
    <text evidence="2">Forms a heterodimer with GatD.</text>
</comment>
<dbReference type="PANTHER" id="PTHR23135:SF7">
    <property type="entry name" value="LIPID II ISOGLUTAMINYL SYNTHASE (GLUTAMINE-HYDROLYZING) SUBUNIT MURT"/>
    <property type="match status" value="1"/>
</dbReference>
<dbReference type="InterPro" id="IPR043703">
    <property type="entry name" value="Lipid_II_synth_MurT"/>
</dbReference>
<proteinExistence type="inferred from homology"/>
<keyword evidence="2" id="KW-0573">Peptidoglycan synthesis</keyword>
<dbReference type="HAMAP" id="MF_02214">
    <property type="entry name" value="Lipid_II_synth_MurT"/>
    <property type="match status" value="1"/>
</dbReference>
<evidence type="ECO:0000259" key="4">
    <source>
        <dbReference type="Pfam" id="PF08353"/>
    </source>
</evidence>
<evidence type="ECO:0000313" key="6">
    <source>
        <dbReference type="Proteomes" id="UP000031620"/>
    </source>
</evidence>
<dbReference type="RefSeq" id="WP_041094197.1">
    <property type="nucleotide sequence ID" value="NZ_AP014680.1"/>
</dbReference>
<dbReference type="AlphaFoldDB" id="A0A0A1H092"/>
<dbReference type="Proteomes" id="UP000031620">
    <property type="component" value="Chromosome"/>
</dbReference>
<accession>A0A0A1H092</accession>
<gene>
    <name evidence="2" type="primary">murT</name>
    <name evidence="5" type="ORF">LOOC260_116110</name>
</gene>
<dbReference type="GO" id="GO:0009252">
    <property type="term" value="P:peptidoglycan biosynthetic process"/>
    <property type="evidence" value="ECO:0007669"/>
    <property type="project" value="UniProtKB-UniRule"/>
</dbReference>
<organism evidence="5 6">
    <name type="scientific">Paucilactobacillus hokkaidonensis JCM 18461</name>
    <dbReference type="NCBI Taxonomy" id="1291742"/>
    <lineage>
        <taxon>Bacteria</taxon>
        <taxon>Bacillati</taxon>
        <taxon>Bacillota</taxon>
        <taxon>Bacilli</taxon>
        <taxon>Lactobacillales</taxon>
        <taxon>Lactobacillaceae</taxon>
        <taxon>Paucilactobacillus</taxon>
    </lineage>
</organism>
<sequence>MSIRSSVATAAGKSSYWFLHNFLHGGSSLPGKITTAIDPHILRAFGTKYDVVIITGTNGKTLTTALSVRVLKQKYSDVLTNPTGSNMEQGIVTTFITAHHSKNGKQLAILEVDEANIVKVTEYIKPIAFIFTNLFRDQMDRYGEIYTTYDKILAGVKKAPEATIIANGDAQIFHSKKLPNPMIFFGFDHEENHDIKAPANTDGVLCPQCNHILHYHFITYGNLGSYFCPNCGFERPELTYKVTNITKLTPTSSTFEINHHAYTIQIGGMYNIYNALAAYALGSFLGVTPDQIGKAFESDKKVFGRQEMIQVEDKQVTLILVKNPVGLNQVIDMILTDDQPFSFVGLLNANYADGIDTSWIWDGNFEKLQEHAIPQFMTGGERYKDITFRLRVAGVPNPIIEPDISKIAAKIKELPTTKVYVLATYTAVLQLRKQLAEQGYIKEGMDA</sequence>
<dbReference type="GO" id="GO:0005524">
    <property type="term" value="F:ATP binding"/>
    <property type="evidence" value="ECO:0007669"/>
    <property type="project" value="UniProtKB-UniRule"/>
</dbReference>
<feature type="domain" description="Lipid II isoglutaminyl synthase (glutamine-hydrolyzing) subunit MurT C-terminal" evidence="4">
    <location>
        <begin position="320"/>
        <end position="427"/>
    </location>
</feature>
<dbReference type="Gene3D" id="3.40.1190.10">
    <property type="entry name" value="Mur-like, catalytic domain"/>
    <property type="match status" value="1"/>
</dbReference>
<dbReference type="UniPathway" id="UPA00219"/>
<keyword evidence="2" id="KW-0436">Ligase</keyword>
<dbReference type="GO" id="GO:0008270">
    <property type="term" value="F:zinc ion binding"/>
    <property type="evidence" value="ECO:0007669"/>
    <property type="project" value="UniProtKB-UniRule"/>
</dbReference>
<comment type="catalytic activity">
    <reaction evidence="2">
        <text>beta-D-GlcNAc-(1-&gt;4)-Mur2Ac(oyl-L-Ala-gamma-D-Glu-L-Lys-D-Ala-D-Ala)-di-trans,octa-cis-undecaprenyl diphosphate + ATP = beta-D-GlcNAc-(1-&gt;4)-Mur2Ac(oyl-L-Ala-gamma-D-O-P-Glu-L-Lys-D-Ala-D-Ala)-di-trans,octa-cis-undecaprenyl diphosphate + ADP</text>
        <dbReference type="Rhea" id="RHEA:59488"/>
        <dbReference type="ChEBI" id="CHEBI:30616"/>
        <dbReference type="ChEBI" id="CHEBI:60033"/>
        <dbReference type="ChEBI" id="CHEBI:143132"/>
        <dbReference type="ChEBI" id="CHEBI:456216"/>
    </reaction>
</comment>
<feature type="domain" description="Mur ligase central" evidence="3">
    <location>
        <begin position="54"/>
        <end position="192"/>
    </location>
</feature>
<dbReference type="InterPro" id="IPR013564">
    <property type="entry name" value="MurT_C"/>
</dbReference>
<dbReference type="KEGG" id="lho:LOOC260_116110"/>
<dbReference type="HOGENOM" id="CLU_041534_0_0_9"/>
<comment type="similarity">
    <text evidence="2">Belongs to the MurCDEF family. MurT subfamily.</text>
</comment>
<dbReference type="GO" id="GO:0071555">
    <property type="term" value="P:cell wall organization"/>
    <property type="evidence" value="ECO:0007669"/>
    <property type="project" value="UniProtKB-KW"/>
</dbReference>
<dbReference type="InterPro" id="IPR036565">
    <property type="entry name" value="Mur-like_cat_sf"/>
</dbReference>
<comment type="catalytic activity">
    <reaction evidence="2">
        <text>beta-D-GlcNAc-(1-&gt;4)-Mur2Ac(oyl-L-Ala-gamma-D-O-P-Glu-L-Lys-D-Ala-D-Ala)-di-trans,octa-cis-undecaprenyl diphosphate + NH4(+) = beta-D-GlcNAc-(1-&gt;4)-Mur2Ac(oyl-L-Ala-D-isoglutaminyl-L-Lys-D-Ala-D-Ala)-di-trans,octa-cis-undecaprenyl diphosphate + phosphate + H(+)</text>
        <dbReference type="Rhea" id="RHEA:57932"/>
        <dbReference type="ChEBI" id="CHEBI:15378"/>
        <dbReference type="ChEBI" id="CHEBI:28938"/>
        <dbReference type="ChEBI" id="CHEBI:43474"/>
        <dbReference type="ChEBI" id="CHEBI:62233"/>
        <dbReference type="ChEBI" id="CHEBI:143132"/>
    </reaction>
</comment>
<dbReference type="GO" id="GO:0140282">
    <property type="term" value="F:carbon-nitrogen ligase activity on lipid II"/>
    <property type="evidence" value="ECO:0007669"/>
    <property type="project" value="UniProtKB-UniRule"/>
</dbReference>
<comment type="catalytic activity">
    <reaction evidence="2">
        <text>beta-D-GlcNAc-(1-&gt;4)-Mur2Ac(oyl-L-Ala-gamma-D-Glu-L-Lys-D-Ala-D-Ala)-di-trans,octa-cis-undecaprenyl diphosphate + L-glutamine + ATP + H2O = beta-D-GlcNAc-(1-&gt;4)-Mur2Ac(oyl-L-Ala-D-isoglutaminyl-L-Lys-D-Ala-D-Ala)-di-trans,octa-cis-undecaprenyl diphosphate + L-glutamate + ADP + phosphate + H(+)</text>
        <dbReference type="Rhea" id="RHEA:57928"/>
        <dbReference type="ChEBI" id="CHEBI:15377"/>
        <dbReference type="ChEBI" id="CHEBI:15378"/>
        <dbReference type="ChEBI" id="CHEBI:29985"/>
        <dbReference type="ChEBI" id="CHEBI:30616"/>
        <dbReference type="ChEBI" id="CHEBI:43474"/>
        <dbReference type="ChEBI" id="CHEBI:58359"/>
        <dbReference type="ChEBI" id="CHEBI:60033"/>
        <dbReference type="ChEBI" id="CHEBI:62233"/>
        <dbReference type="ChEBI" id="CHEBI:456216"/>
        <dbReference type="EC" id="6.3.5.13"/>
    </reaction>
</comment>
<dbReference type="SUPFAM" id="SSF53623">
    <property type="entry name" value="MurD-like peptide ligases, catalytic domain"/>
    <property type="match status" value="1"/>
</dbReference>
<feature type="binding site" evidence="2">
    <location>
        <position position="228"/>
    </location>
    <ligand>
        <name>Zn(2+)</name>
        <dbReference type="ChEBI" id="CHEBI:29105"/>
    </ligand>
</feature>
<evidence type="ECO:0000256" key="2">
    <source>
        <dbReference type="HAMAP-Rule" id="MF_02214"/>
    </source>
</evidence>
<keyword evidence="2" id="KW-0862">Zinc</keyword>
<dbReference type="STRING" id="1291742.LOOC260_116110"/>
<keyword evidence="2" id="KW-0133">Cell shape</keyword>
<evidence type="ECO:0000259" key="3">
    <source>
        <dbReference type="Pfam" id="PF08245"/>
    </source>
</evidence>
<dbReference type="Pfam" id="PF08353">
    <property type="entry name" value="MurT_C"/>
    <property type="match status" value="1"/>
</dbReference>
<keyword evidence="2" id="KW-0961">Cell wall biogenesis/degradation</keyword>
<evidence type="ECO:0000256" key="1">
    <source>
        <dbReference type="ARBA" id="ARBA00004752"/>
    </source>
</evidence>
<dbReference type="GO" id="GO:0008360">
    <property type="term" value="P:regulation of cell shape"/>
    <property type="evidence" value="ECO:0007669"/>
    <property type="project" value="UniProtKB-KW"/>
</dbReference>
<comment type="pathway">
    <text evidence="1 2">Cell wall biogenesis; peptidoglycan biosynthesis.</text>
</comment>
<keyword evidence="2" id="KW-0547">Nucleotide-binding</keyword>
<evidence type="ECO:0000313" key="5">
    <source>
        <dbReference type="EMBL" id="BAP86121.1"/>
    </source>
</evidence>
<feature type="binding site" evidence="2">
    <location>
        <position position="209"/>
    </location>
    <ligand>
        <name>Zn(2+)</name>
        <dbReference type="ChEBI" id="CHEBI:29105"/>
    </ligand>
</feature>
<feature type="binding site" evidence="2">
    <location>
        <position position="231"/>
    </location>
    <ligand>
        <name>Zn(2+)</name>
        <dbReference type="ChEBI" id="CHEBI:29105"/>
    </ligand>
</feature>
<feature type="binding site" evidence="2">
    <location>
        <position position="206"/>
    </location>
    <ligand>
        <name>Zn(2+)</name>
        <dbReference type="ChEBI" id="CHEBI:29105"/>
    </ligand>
</feature>
<protein>
    <recommendedName>
        <fullName evidence="2">Lipid II isoglutaminyl synthase (glutamine-hydrolyzing) subunit MurT</fullName>
        <ecNumber evidence="2">6.3.5.13</ecNumber>
    </recommendedName>
</protein>
<dbReference type="PANTHER" id="PTHR23135">
    <property type="entry name" value="MUR LIGASE FAMILY MEMBER"/>
    <property type="match status" value="1"/>
</dbReference>
<name>A0A0A1H092_9LACO</name>
<dbReference type="GO" id="GO:0016881">
    <property type="term" value="F:acid-amino acid ligase activity"/>
    <property type="evidence" value="ECO:0007669"/>
    <property type="project" value="InterPro"/>
</dbReference>
<feature type="active site" evidence="2">
    <location>
        <position position="356"/>
    </location>
</feature>